<gene>
    <name evidence="3" type="ORF">SAMN05421855_102305</name>
</gene>
<keyword evidence="1" id="KW-0732">Signal</keyword>
<dbReference type="OrthoDB" id="116832at2"/>
<feature type="domain" description="Lipid/polyisoprenoid-binding YceI-like" evidence="2">
    <location>
        <begin position="23"/>
        <end position="181"/>
    </location>
</feature>
<dbReference type="PANTHER" id="PTHR34406:SF1">
    <property type="entry name" value="PROTEIN YCEI"/>
    <property type="match status" value="1"/>
</dbReference>
<accession>A0A1G7F3T4</accession>
<feature type="signal peptide" evidence="1">
    <location>
        <begin position="1"/>
        <end position="20"/>
    </location>
</feature>
<dbReference type="Proteomes" id="UP000199321">
    <property type="component" value="Unassembled WGS sequence"/>
</dbReference>
<evidence type="ECO:0000313" key="4">
    <source>
        <dbReference type="Proteomes" id="UP000199321"/>
    </source>
</evidence>
<dbReference type="RefSeq" id="WP_093143921.1">
    <property type="nucleotide sequence ID" value="NZ_BMWO01000002.1"/>
</dbReference>
<name>A0A1G7F3T4_9FLAO</name>
<dbReference type="Pfam" id="PF04264">
    <property type="entry name" value="YceI"/>
    <property type="match status" value="1"/>
</dbReference>
<dbReference type="SUPFAM" id="SSF101874">
    <property type="entry name" value="YceI-like"/>
    <property type="match status" value="1"/>
</dbReference>
<evidence type="ECO:0000256" key="1">
    <source>
        <dbReference type="SAM" id="SignalP"/>
    </source>
</evidence>
<dbReference type="Gene3D" id="2.40.128.110">
    <property type="entry name" value="Lipid/polyisoprenoid-binding, YceI-like"/>
    <property type="match status" value="1"/>
</dbReference>
<dbReference type="SMART" id="SM00867">
    <property type="entry name" value="YceI"/>
    <property type="match status" value="1"/>
</dbReference>
<dbReference type="AlphaFoldDB" id="A0A1G7F3T4"/>
<keyword evidence="4" id="KW-1185">Reference proteome</keyword>
<evidence type="ECO:0000259" key="2">
    <source>
        <dbReference type="SMART" id="SM00867"/>
    </source>
</evidence>
<organism evidence="3 4">
    <name type="scientific">Ulvibacter litoralis</name>
    <dbReference type="NCBI Taxonomy" id="227084"/>
    <lineage>
        <taxon>Bacteria</taxon>
        <taxon>Pseudomonadati</taxon>
        <taxon>Bacteroidota</taxon>
        <taxon>Flavobacteriia</taxon>
        <taxon>Flavobacteriales</taxon>
        <taxon>Flavobacteriaceae</taxon>
        <taxon>Ulvibacter</taxon>
    </lineage>
</organism>
<dbReference type="InterPro" id="IPR036761">
    <property type="entry name" value="TTHA0802/YceI-like_sf"/>
</dbReference>
<dbReference type="InterPro" id="IPR007372">
    <property type="entry name" value="Lipid/polyisoprenoid-bd_YceI"/>
</dbReference>
<sequence length="185" mass="20616">MKQIFLLIAFLICTTSILQAQERYSTKTGIITFEASVPSFEEVKATNAQVSALLNTTSGDIAVLALLKGFRFKVALMEEHFNENYIESSKYPKATFKGTIEDFIASKLSEEEKKYNLKGTLSLHGESKIIDTSVRISQTDEGITMQLNFDLKPKEFNINIPNLVSSKIAEIVSVSAVLLLQQNNK</sequence>
<evidence type="ECO:0000313" key="3">
    <source>
        <dbReference type="EMBL" id="SDE70406.1"/>
    </source>
</evidence>
<proteinExistence type="predicted"/>
<reference evidence="3 4" key="1">
    <citation type="submission" date="2016-10" db="EMBL/GenBank/DDBJ databases">
        <authorList>
            <person name="de Groot N.N."/>
        </authorList>
    </citation>
    <scope>NUCLEOTIDE SEQUENCE [LARGE SCALE GENOMIC DNA]</scope>
    <source>
        <strain evidence="3 4">DSM 16195</strain>
    </source>
</reference>
<dbReference type="PANTHER" id="PTHR34406">
    <property type="entry name" value="PROTEIN YCEI"/>
    <property type="match status" value="1"/>
</dbReference>
<protein>
    <submittedName>
        <fullName evidence="3">Polyisoprenoid-binding protein YceI</fullName>
    </submittedName>
</protein>
<feature type="chain" id="PRO_5011603024" evidence="1">
    <location>
        <begin position="21"/>
        <end position="185"/>
    </location>
</feature>
<dbReference type="EMBL" id="FNBA01000002">
    <property type="protein sequence ID" value="SDE70406.1"/>
    <property type="molecule type" value="Genomic_DNA"/>
</dbReference>
<dbReference type="STRING" id="227084.SAMN05421855_102305"/>